<feature type="active site" description="Nucleophile" evidence="1">
    <location>
        <position position="84"/>
    </location>
</feature>
<feature type="binding site" evidence="1">
    <location>
        <begin position="84"/>
        <end position="86"/>
    </location>
    <ligand>
        <name>substrate</name>
    </ligand>
</feature>
<evidence type="ECO:0000313" key="2">
    <source>
        <dbReference type="EMBL" id="GHH08697.1"/>
    </source>
</evidence>
<feature type="binding site" evidence="1">
    <location>
        <begin position="203"/>
        <end position="204"/>
    </location>
    <ligand>
        <name>substrate</name>
    </ligand>
</feature>
<dbReference type="Proteomes" id="UP000635387">
    <property type="component" value="Unassembled WGS sequence"/>
</dbReference>
<dbReference type="InterPro" id="IPR026286">
    <property type="entry name" value="MaiA/AMDase"/>
</dbReference>
<dbReference type="EMBL" id="BNAY01000002">
    <property type="protein sequence ID" value="GHH08697.1"/>
    <property type="molecule type" value="Genomic_DNA"/>
</dbReference>
<dbReference type="GO" id="GO:0016853">
    <property type="term" value="F:isomerase activity"/>
    <property type="evidence" value="ECO:0007669"/>
    <property type="project" value="UniProtKB-KW"/>
</dbReference>
<feature type="active site" description="Proton donor" evidence="1">
    <location>
        <position position="202"/>
    </location>
</feature>
<organism evidence="2 3">
    <name type="scientific">Amycolatopsis oliviviridis</name>
    <dbReference type="NCBI Taxonomy" id="1471590"/>
    <lineage>
        <taxon>Bacteria</taxon>
        <taxon>Bacillati</taxon>
        <taxon>Actinomycetota</taxon>
        <taxon>Actinomycetes</taxon>
        <taxon>Pseudonocardiales</taxon>
        <taxon>Pseudonocardiaceae</taxon>
        <taxon>Amycolatopsis</taxon>
    </lineage>
</organism>
<comment type="function">
    <text evidence="1">Catalyzes cis-trans isomerization of the C2-C3 double bond in maleate to yield fumarate.</text>
</comment>
<feature type="binding site" evidence="1">
    <location>
        <position position="141"/>
    </location>
    <ligand>
        <name>substrate</name>
    </ligand>
</feature>
<reference evidence="3" key="1">
    <citation type="journal article" date="2019" name="Int. J. Syst. Evol. Microbiol.">
        <title>The Global Catalogue of Microorganisms (GCM) 10K type strain sequencing project: providing services to taxonomists for standard genome sequencing and annotation.</title>
        <authorList>
            <consortium name="The Broad Institute Genomics Platform"/>
            <consortium name="The Broad Institute Genome Sequencing Center for Infectious Disease"/>
            <person name="Wu L."/>
            <person name="Ma J."/>
        </authorList>
    </citation>
    <scope>NUCLEOTIDE SEQUENCE [LARGE SCALE GENOMIC DNA]</scope>
    <source>
        <strain evidence="3">CGMCC 4.7683</strain>
    </source>
</reference>
<feature type="modified residue" description="S-(2-succinyl)cysteine" evidence="1">
    <location>
        <position position="84"/>
    </location>
</feature>
<dbReference type="PANTHER" id="PTHR40267:SF1">
    <property type="entry name" value="BLR3294 PROTEIN"/>
    <property type="match status" value="1"/>
</dbReference>
<accession>A0ABQ3LAW4</accession>
<dbReference type="Gene3D" id="3.40.50.12500">
    <property type="match status" value="1"/>
</dbReference>
<feature type="binding site" evidence="1">
    <location>
        <position position="18"/>
    </location>
    <ligand>
        <name>substrate</name>
    </ligand>
</feature>
<feature type="binding site" evidence="1">
    <location>
        <position position="171"/>
    </location>
    <ligand>
        <name>substrate</name>
    </ligand>
</feature>
<comment type="miscellaneous">
    <text evidence="1">Reaction is initiated by nucleophilic attack of cysteine at the double bond, yielding a covalent succinylcysteine-like intermediate.</text>
</comment>
<dbReference type="InterPro" id="IPR028615">
    <property type="entry name" value="Maleate_isomerase"/>
</dbReference>
<keyword evidence="3" id="KW-1185">Reference proteome</keyword>
<keyword evidence="1 2" id="KW-0413">Isomerase</keyword>
<dbReference type="EC" id="5.2.1.1" evidence="1"/>
<gene>
    <name evidence="1 2" type="primary">maiA</name>
    <name evidence="2" type="ORF">GCM10017790_15780</name>
</gene>
<comment type="catalytic activity">
    <reaction evidence="1">
        <text>maleate = fumarate</text>
        <dbReference type="Rhea" id="RHEA:13169"/>
        <dbReference type="ChEBI" id="CHEBI:29806"/>
        <dbReference type="ChEBI" id="CHEBI:30780"/>
        <dbReference type="EC" id="5.2.1.1"/>
    </reaction>
</comment>
<evidence type="ECO:0000313" key="3">
    <source>
        <dbReference type="Proteomes" id="UP000635387"/>
    </source>
</evidence>
<comment type="similarity">
    <text evidence="1">Belongs to the maleate isomerase family.</text>
</comment>
<dbReference type="HAMAP" id="MF_00943">
    <property type="entry name" value="Maleate_isomerase"/>
    <property type="match status" value="1"/>
</dbReference>
<sequence>MSAAVADHHIGMIVPSSNLTMETELPRMLRAREETEPGDRFVFHSARARMRHVEPEQLRAMNAQAGRAAAELADARPDVVATACLVAIMAQGPGYHCTAEDDITRVLREEGCESPVVSSAGALLSGLDALKARKVAIITPYMKPLTKAVADYIEDAGFEVADALSLEVPDNLAVARLDPAGLREHHRKLNLSDVDVLVLSACVQMPSLSAIQPVEDEVGIPVLSAATATTFRVLSELGVEPTVPGAGSLLNGAKALTKTGGGHGRESVV</sequence>
<evidence type="ECO:0000256" key="1">
    <source>
        <dbReference type="HAMAP-Rule" id="MF_00943"/>
    </source>
</evidence>
<comment type="caution">
    <text evidence="2">The sequence shown here is derived from an EMBL/GenBank/DDBJ whole genome shotgun (WGS) entry which is preliminary data.</text>
</comment>
<comment type="subunit">
    <text evidence="1">Homodimer.</text>
</comment>
<dbReference type="PIRSF" id="PIRSF015736">
    <property type="entry name" value="MI"/>
    <property type="match status" value="1"/>
</dbReference>
<name>A0ABQ3LAW4_9PSEU</name>
<proteinExistence type="inferred from homology"/>
<dbReference type="PANTHER" id="PTHR40267">
    <property type="entry name" value="BLR3294 PROTEIN"/>
    <property type="match status" value="1"/>
</dbReference>
<dbReference type="Pfam" id="PF17645">
    <property type="entry name" value="Amdase"/>
    <property type="match status" value="1"/>
</dbReference>
<dbReference type="InterPro" id="IPR053714">
    <property type="entry name" value="Iso_Racemase_Enz_sf"/>
</dbReference>
<protein>
    <recommendedName>
        <fullName evidence="1">Maleate isomerase</fullName>
        <ecNumber evidence="1">5.2.1.1</ecNumber>
    </recommendedName>
    <alternativeName>
        <fullName evidence="1">Maleate cis-trans isomerase</fullName>
    </alternativeName>
</protein>